<proteinExistence type="predicted"/>
<name>A0A7C6Z378_9FIRM</name>
<accession>A0A7C6Z378</accession>
<dbReference type="EMBL" id="DUTF01000109">
    <property type="protein sequence ID" value="HHY26083.1"/>
    <property type="molecule type" value="Genomic_DNA"/>
</dbReference>
<evidence type="ECO:0000313" key="2">
    <source>
        <dbReference type="Proteomes" id="UP000553059"/>
    </source>
</evidence>
<protein>
    <submittedName>
        <fullName evidence="1">Uncharacterized protein</fullName>
    </submittedName>
</protein>
<reference evidence="1 2" key="1">
    <citation type="journal article" date="2020" name="Biotechnol. Biofuels">
        <title>New insights from the biogas microbiome by comprehensive genome-resolved metagenomics of nearly 1600 species originating from multiple anaerobic digesters.</title>
        <authorList>
            <person name="Campanaro S."/>
            <person name="Treu L."/>
            <person name="Rodriguez-R L.M."/>
            <person name="Kovalovszki A."/>
            <person name="Ziels R.M."/>
            <person name="Maus I."/>
            <person name="Zhu X."/>
            <person name="Kougias P.G."/>
            <person name="Basile A."/>
            <person name="Luo G."/>
            <person name="Schluter A."/>
            <person name="Konstantinidis K.T."/>
            <person name="Angelidaki I."/>
        </authorList>
    </citation>
    <scope>NUCLEOTIDE SEQUENCE [LARGE SCALE GENOMIC DNA]</scope>
    <source>
        <strain evidence="1">AS05jafATM_4</strain>
    </source>
</reference>
<organism evidence="1 2">
    <name type="scientific">Desulfitobacterium dehalogenans</name>
    <dbReference type="NCBI Taxonomy" id="36854"/>
    <lineage>
        <taxon>Bacteria</taxon>
        <taxon>Bacillati</taxon>
        <taxon>Bacillota</taxon>
        <taxon>Clostridia</taxon>
        <taxon>Eubacteriales</taxon>
        <taxon>Desulfitobacteriaceae</taxon>
        <taxon>Desulfitobacterium</taxon>
    </lineage>
</organism>
<comment type="caution">
    <text evidence="1">The sequence shown here is derived from an EMBL/GenBank/DDBJ whole genome shotgun (WGS) entry which is preliminary data.</text>
</comment>
<dbReference type="Proteomes" id="UP000553059">
    <property type="component" value="Unassembled WGS sequence"/>
</dbReference>
<sequence length="87" mass="9827">MSNPCGMTKANILRQAEVNGILIYLGTGVNPVNSPMQFFVAWGNTIKNGLIHTFNREEPHEGCLWFIDEDEAETKFSTLEKALKENR</sequence>
<evidence type="ECO:0000313" key="1">
    <source>
        <dbReference type="EMBL" id="HHY26083.1"/>
    </source>
</evidence>
<dbReference type="AlphaFoldDB" id="A0A7C6Z378"/>
<gene>
    <name evidence="1" type="ORF">GX523_04900</name>
</gene>